<dbReference type="PANTHER" id="PTHR47537">
    <property type="entry name" value="CUBILIN"/>
    <property type="match status" value="1"/>
</dbReference>
<dbReference type="PROSITE" id="PS01180">
    <property type="entry name" value="CUB"/>
    <property type="match status" value="2"/>
</dbReference>
<dbReference type="InterPro" id="IPR035914">
    <property type="entry name" value="Sperma_CUB_dom_sf"/>
</dbReference>
<keyword evidence="1" id="KW-1015">Disulfide bond</keyword>
<dbReference type="SUPFAM" id="SSF49854">
    <property type="entry name" value="Spermadhesin, CUB domain"/>
    <property type="match status" value="2"/>
</dbReference>
<dbReference type="EMBL" id="KL367484">
    <property type="protein sequence ID" value="KFD71088.1"/>
    <property type="molecule type" value="Genomic_DNA"/>
</dbReference>
<evidence type="ECO:0000259" key="3">
    <source>
        <dbReference type="PROSITE" id="PS01180"/>
    </source>
</evidence>
<accession>A0A085NNP2</accession>
<dbReference type="Proteomes" id="UP000030758">
    <property type="component" value="Unassembled WGS sequence"/>
</dbReference>
<organism evidence="4">
    <name type="scientific">Trichuris suis</name>
    <name type="common">pig whipworm</name>
    <dbReference type="NCBI Taxonomy" id="68888"/>
    <lineage>
        <taxon>Eukaryota</taxon>
        <taxon>Metazoa</taxon>
        <taxon>Ecdysozoa</taxon>
        <taxon>Nematoda</taxon>
        <taxon>Enoplea</taxon>
        <taxon>Dorylaimia</taxon>
        <taxon>Trichinellida</taxon>
        <taxon>Trichuridae</taxon>
        <taxon>Trichuris</taxon>
    </lineage>
</organism>
<evidence type="ECO:0000256" key="2">
    <source>
        <dbReference type="PROSITE-ProRule" id="PRU00059"/>
    </source>
</evidence>
<sequence length="357" mass="40904">MISLIRAAAGVSLLKKETDDKKSTLQSMECSKGRIEAVVHFCSLNMIIHHLIYVSVLSVAAIKKRRSAVHCDVDLNSEHNRSGSITSPNYPNQYPTNIRCAYRFRSKGSERVQLTFTDFDLHVQPDQDDTSHLCRGEFDHFSAYVDLDGRMSEIDTFCGSEIPPQLMSSRNFLAAELVTHSRHGQLKRTYRGFRLIYKFTDDFGITTGRKDPKHACSFYYGSADASNGTFHSPNYPGYYPRKTECHYTFDGAPNQKVRLTFTYFDVEGFGQCDNESQSDFIEFSNYRTMDRKLPRYCGSRKPPEKGVESENDYYHVIFSSNSIFDGTGFFGFYQFINKEGQLTPSDKYADYLLHLHL</sequence>
<dbReference type="CDD" id="cd00041">
    <property type="entry name" value="CUB"/>
    <property type="match status" value="2"/>
</dbReference>
<name>A0A085NNP2_9BILA</name>
<gene>
    <name evidence="4" type="ORF">M514_02662</name>
</gene>
<reference evidence="4" key="1">
    <citation type="journal article" date="2014" name="Nat. Genet.">
        <title>Genome and transcriptome of the porcine whipworm Trichuris suis.</title>
        <authorList>
            <person name="Jex A.R."/>
            <person name="Nejsum P."/>
            <person name="Schwarz E.M."/>
            <person name="Hu L."/>
            <person name="Young N.D."/>
            <person name="Hall R.S."/>
            <person name="Korhonen P.K."/>
            <person name="Liao S."/>
            <person name="Thamsborg S."/>
            <person name="Xia J."/>
            <person name="Xu P."/>
            <person name="Wang S."/>
            <person name="Scheerlinck J.P."/>
            <person name="Hofmann A."/>
            <person name="Sternberg P.W."/>
            <person name="Wang J."/>
            <person name="Gasser R.B."/>
        </authorList>
    </citation>
    <scope>NUCLEOTIDE SEQUENCE [LARGE SCALE GENOMIC DNA]</scope>
    <source>
        <strain evidence="4">DCEP-RM93F</strain>
    </source>
</reference>
<evidence type="ECO:0000256" key="1">
    <source>
        <dbReference type="ARBA" id="ARBA00023157"/>
    </source>
</evidence>
<dbReference type="InterPro" id="IPR053207">
    <property type="entry name" value="Non-NMDA_GluR_Accessory"/>
</dbReference>
<proteinExistence type="predicted"/>
<dbReference type="GO" id="GO:0005886">
    <property type="term" value="C:plasma membrane"/>
    <property type="evidence" value="ECO:0007669"/>
    <property type="project" value="TreeGrafter"/>
</dbReference>
<dbReference type="FunFam" id="2.60.120.290:FF:000058">
    <property type="entry name" value="CUB domaincontaining protein"/>
    <property type="match status" value="1"/>
</dbReference>
<dbReference type="Pfam" id="PF00431">
    <property type="entry name" value="CUB"/>
    <property type="match status" value="2"/>
</dbReference>
<dbReference type="InterPro" id="IPR000859">
    <property type="entry name" value="CUB_dom"/>
</dbReference>
<evidence type="ECO:0000313" key="4">
    <source>
        <dbReference type="EMBL" id="KFD71088.1"/>
    </source>
</evidence>
<feature type="domain" description="CUB" evidence="3">
    <location>
        <begin position="71"/>
        <end position="200"/>
    </location>
</feature>
<dbReference type="PANTHER" id="PTHR47537:SF2">
    <property type="entry name" value="CUBILIN"/>
    <property type="match status" value="1"/>
</dbReference>
<dbReference type="SMART" id="SM00042">
    <property type="entry name" value="CUB"/>
    <property type="match status" value="2"/>
</dbReference>
<protein>
    <recommendedName>
        <fullName evidence="3">CUB domain-containing protein</fullName>
    </recommendedName>
</protein>
<dbReference type="Gene3D" id="2.60.120.290">
    <property type="entry name" value="Spermadhesin, CUB domain"/>
    <property type="match status" value="2"/>
</dbReference>
<dbReference type="AlphaFoldDB" id="A0A085NNP2"/>
<comment type="caution">
    <text evidence="2">Lacks conserved residue(s) required for the propagation of feature annotation.</text>
</comment>
<feature type="domain" description="CUB" evidence="3">
    <location>
        <begin position="216"/>
        <end position="336"/>
    </location>
</feature>